<dbReference type="SUPFAM" id="SSF51445">
    <property type="entry name" value="(Trans)glycosidases"/>
    <property type="match status" value="1"/>
</dbReference>
<organism evidence="8 9">
    <name type="scientific">Streptomyces physcomitrii</name>
    <dbReference type="NCBI Taxonomy" id="2724184"/>
    <lineage>
        <taxon>Bacteria</taxon>
        <taxon>Bacillati</taxon>
        <taxon>Actinomycetota</taxon>
        <taxon>Actinomycetes</taxon>
        <taxon>Kitasatosporales</taxon>
        <taxon>Streptomycetaceae</taxon>
        <taxon>Streptomyces</taxon>
    </lineage>
</organism>
<keyword evidence="2 5" id="KW-0732">Signal</keyword>
<dbReference type="EMBL" id="JAAWWP010000006">
    <property type="protein sequence ID" value="NKI42068.1"/>
    <property type="molecule type" value="Genomic_DNA"/>
</dbReference>
<feature type="domain" description="Glycosyl hydrolase family 30 beta sandwich" evidence="7">
    <location>
        <begin position="410"/>
        <end position="471"/>
    </location>
</feature>
<dbReference type="SUPFAM" id="SSF51011">
    <property type="entry name" value="Glycosyl hydrolase domain"/>
    <property type="match status" value="1"/>
</dbReference>
<dbReference type="Gene3D" id="3.20.20.80">
    <property type="entry name" value="Glycosidases"/>
    <property type="match status" value="1"/>
</dbReference>
<gene>
    <name evidence="8" type="ORF">HFV08_12590</name>
</gene>
<keyword evidence="9" id="KW-1185">Reference proteome</keyword>
<protein>
    <submittedName>
        <fullName evidence="8">Glycosyl hydrolase</fullName>
    </submittedName>
</protein>
<dbReference type="Gene3D" id="2.60.40.1180">
    <property type="entry name" value="Golgi alpha-mannosidase II"/>
    <property type="match status" value="1"/>
</dbReference>
<name>A0ABX1H1Y4_9ACTN</name>
<evidence type="ECO:0000256" key="5">
    <source>
        <dbReference type="SAM" id="SignalP"/>
    </source>
</evidence>
<evidence type="ECO:0000256" key="2">
    <source>
        <dbReference type="ARBA" id="ARBA00022729"/>
    </source>
</evidence>
<reference evidence="8 9" key="1">
    <citation type="submission" date="2020-04" db="EMBL/GenBank/DDBJ databases">
        <title>Phylogenetic Diversity and Antibacterial Activity against Ralstonia solanacearum of Endophytic Actinomycete Isolated from Moss.</title>
        <authorList>
            <person name="Zhuang X."/>
        </authorList>
    </citation>
    <scope>NUCLEOTIDE SEQUENCE [LARGE SCALE GENOMIC DNA]</scope>
    <source>
        <strain evidence="8 9">LD120</strain>
    </source>
</reference>
<evidence type="ECO:0000259" key="6">
    <source>
        <dbReference type="Pfam" id="PF02055"/>
    </source>
</evidence>
<comment type="caution">
    <text evidence="8">The sequence shown here is derived from an EMBL/GenBank/DDBJ whole genome shotgun (WGS) entry which is preliminary data.</text>
</comment>
<dbReference type="Proteomes" id="UP000772196">
    <property type="component" value="Unassembled WGS sequence"/>
</dbReference>
<evidence type="ECO:0000256" key="4">
    <source>
        <dbReference type="RuleBase" id="RU361188"/>
    </source>
</evidence>
<dbReference type="InterPro" id="IPR001139">
    <property type="entry name" value="Glyco_hydro_30"/>
</dbReference>
<keyword evidence="4" id="KW-0326">Glycosidase</keyword>
<accession>A0ABX1H1Y4</accession>
<dbReference type="InterPro" id="IPR033453">
    <property type="entry name" value="Glyco_hydro_30_TIM-barrel"/>
</dbReference>
<evidence type="ECO:0000256" key="1">
    <source>
        <dbReference type="ARBA" id="ARBA00005382"/>
    </source>
</evidence>
<proteinExistence type="inferred from homology"/>
<evidence type="ECO:0000313" key="9">
    <source>
        <dbReference type="Proteomes" id="UP000772196"/>
    </source>
</evidence>
<feature type="domain" description="Glycosyl hydrolase family 30 TIM-barrel" evidence="6">
    <location>
        <begin position="84"/>
        <end position="407"/>
    </location>
</feature>
<keyword evidence="3 4" id="KW-0378">Hydrolase</keyword>
<feature type="chain" id="PRO_5046325239" evidence="5">
    <location>
        <begin position="37"/>
        <end position="478"/>
    </location>
</feature>
<evidence type="ECO:0000256" key="3">
    <source>
        <dbReference type="ARBA" id="ARBA00022801"/>
    </source>
</evidence>
<dbReference type="PANTHER" id="PTHR11069:SF23">
    <property type="entry name" value="LYSOSOMAL ACID GLUCOSYLCERAMIDASE"/>
    <property type="match status" value="1"/>
</dbReference>
<dbReference type="GO" id="GO:0016787">
    <property type="term" value="F:hydrolase activity"/>
    <property type="evidence" value="ECO:0007669"/>
    <property type="project" value="UniProtKB-KW"/>
</dbReference>
<evidence type="ECO:0000313" key="8">
    <source>
        <dbReference type="EMBL" id="NKI42068.1"/>
    </source>
</evidence>
<feature type="signal peptide" evidence="5">
    <location>
        <begin position="1"/>
        <end position="36"/>
    </location>
</feature>
<dbReference type="RefSeq" id="WP_168538882.1">
    <property type="nucleotide sequence ID" value="NZ_JAAWWP010000006.1"/>
</dbReference>
<dbReference type="PANTHER" id="PTHR11069">
    <property type="entry name" value="GLUCOSYLCERAMIDASE"/>
    <property type="match status" value="1"/>
</dbReference>
<dbReference type="Pfam" id="PF17189">
    <property type="entry name" value="Glyco_hydro_30C"/>
    <property type="match status" value="1"/>
</dbReference>
<evidence type="ECO:0000259" key="7">
    <source>
        <dbReference type="Pfam" id="PF17189"/>
    </source>
</evidence>
<dbReference type="InterPro" id="IPR013780">
    <property type="entry name" value="Glyco_hydro_b"/>
</dbReference>
<sequence length="478" mass="51607">MPPLSLPLSGARIASAVSALALLAATQALGPSPARAAAPRAEVWVTTPDGGRKLAHAASLGFDTSPGPGDISIDPEDKEQRFTGAGASLTEASAKLLGQLPEERRDQLMEDLFATGEDGIGLDYLRQPLGGNDFVARLPYFSYEDTKGSFSIARDEKEVLPLLRQARKINPGIRIMASPWSAPGWMKENDSLSGGRLAPEHQEDFADYLVRALKAYAKAGVPVQDLTVANEPLFQAIYPSMLMSSGQQTALFEILDRKLTAAGLDTGLWAFDHNWDHPEYALDVLRRTADIERVRGASFHCYGGRPEQQLDVREAGERVLFTECSGTDGEDGVQDFSRALGWQTANWLIRTLRSGAETVVLWNLALDPEGKPHFGYCRGCNGVVQVDGENVHKNAEFYVLGHLSKFVDRGARRIGSTSEGSGGVQTVAFQNPDGSRVCLVLNGTGKSRSFTLTDEGKSLSYKLPRGAVATFAWPGGKG</sequence>
<comment type="similarity">
    <text evidence="1 4">Belongs to the glycosyl hydrolase 30 family.</text>
</comment>
<dbReference type="InterPro" id="IPR033452">
    <property type="entry name" value="GH30_C"/>
</dbReference>
<dbReference type="InterPro" id="IPR017853">
    <property type="entry name" value="GH"/>
</dbReference>
<dbReference type="Pfam" id="PF02055">
    <property type="entry name" value="Glyco_hydro_30"/>
    <property type="match status" value="1"/>
</dbReference>